<evidence type="ECO:0000256" key="10">
    <source>
        <dbReference type="ARBA" id="ARBA00023211"/>
    </source>
</evidence>
<dbReference type="Gene3D" id="3.30.590.20">
    <property type="match status" value="1"/>
</dbReference>
<evidence type="ECO:0000259" key="14">
    <source>
        <dbReference type="PROSITE" id="PS50975"/>
    </source>
</evidence>
<evidence type="ECO:0000256" key="9">
    <source>
        <dbReference type="ARBA" id="ARBA00022842"/>
    </source>
</evidence>
<dbReference type="EC" id="6.3.2.3" evidence="13"/>
<dbReference type="Pfam" id="PF02655">
    <property type="entry name" value="ATP-grasp_3"/>
    <property type="match status" value="1"/>
</dbReference>
<evidence type="ECO:0000256" key="4">
    <source>
        <dbReference type="ARBA" id="ARBA00022598"/>
    </source>
</evidence>
<comment type="function">
    <text evidence="13">Synthesizes glutathione from L-glutamate and L-cysteine via gamma-L-glutamyl-L-cysteine.</text>
</comment>
<reference evidence="15 16" key="1">
    <citation type="submission" date="2016-10" db="EMBL/GenBank/DDBJ databases">
        <authorList>
            <person name="de Groot N.N."/>
        </authorList>
    </citation>
    <scope>NUCLEOTIDE SEQUENCE [LARGE SCALE GENOMIC DNA]</scope>
    <source>
        <strain evidence="15 16">DSM 27630</strain>
    </source>
</reference>
<dbReference type="NCBIfam" id="NF002688">
    <property type="entry name" value="PRK02471.1"/>
    <property type="match status" value="1"/>
</dbReference>
<comment type="catalytic activity">
    <reaction evidence="12 13">
        <text>L-cysteine + L-glutamate + ATP = gamma-L-glutamyl-L-cysteine + ADP + phosphate + H(+)</text>
        <dbReference type="Rhea" id="RHEA:13285"/>
        <dbReference type="ChEBI" id="CHEBI:15378"/>
        <dbReference type="ChEBI" id="CHEBI:29985"/>
        <dbReference type="ChEBI" id="CHEBI:30616"/>
        <dbReference type="ChEBI" id="CHEBI:35235"/>
        <dbReference type="ChEBI" id="CHEBI:43474"/>
        <dbReference type="ChEBI" id="CHEBI:58173"/>
        <dbReference type="ChEBI" id="CHEBI:456216"/>
        <dbReference type="EC" id="6.3.2.2"/>
    </reaction>
</comment>
<dbReference type="GO" id="GO:0004363">
    <property type="term" value="F:glutathione synthase activity"/>
    <property type="evidence" value="ECO:0007669"/>
    <property type="project" value="UniProtKB-UniRule"/>
</dbReference>
<dbReference type="Pfam" id="PF18419">
    <property type="entry name" value="ATP-grasp_6"/>
    <property type="match status" value="1"/>
</dbReference>
<evidence type="ECO:0000256" key="13">
    <source>
        <dbReference type="HAMAP-Rule" id="MF_00782"/>
    </source>
</evidence>
<dbReference type="SUPFAM" id="SSF55931">
    <property type="entry name" value="Glutamine synthetase/guanido kinase"/>
    <property type="match status" value="1"/>
</dbReference>
<keyword evidence="5 13" id="KW-0317">Glutathione biosynthesis</keyword>
<accession>A0A1I3DEH5</accession>
<dbReference type="AlphaFoldDB" id="A0A1I3DEH5"/>
<comment type="subunit">
    <text evidence="13">Monomer.</text>
</comment>
<keyword evidence="10" id="KW-0464">Manganese</keyword>
<comment type="cofactor">
    <cofactor evidence="2">
        <name>Mg(2+)</name>
        <dbReference type="ChEBI" id="CHEBI:18420"/>
    </cofactor>
</comment>
<dbReference type="Gene3D" id="3.30.470.20">
    <property type="entry name" value="ATP-grasp fold, B domain"/>
    <property type="match status" value="2"/>
</dbReference>
<dbReference type="InterPro" id="IPR040657">
    <property type="entry name" value="GshAB_ATP-grasp"/>
</dbReference>
<comment type="similarity">
    <text evidence="13">In the N-terminal section; belongs to the glutamate--cysteine ligase type 1 family. Type 2 subfamily.</text>
</comment>
<name>A0A1I3DEH5_9LACT</name>
<dbReference type="RefSeq" id="WP_092093290.1">
    <property type="nucleotide sequence ID" value="NZ_FOQE01000035.1"/>
</dbReference>
<dbReference type="PANTHER" id="PTHR38761">
    <property type="entry name" value="GLUTAMATE--CYSTEINE LIGASE"/>
    <property type="match status" value="1"/>
</dbReference>
<evidence type="ECO:0000256" key="3">
    <source>
        <dbReference type="ARBA" id="ARBA00005006"/>
    </source>
</evidence>
<sequence>METIKEIVTKEQLGAAWDQAIIGVEKESLRVLEDGSLALTEHPEPLGKRIFHPYIQTDFSESQVELITPPVASVDEVEKWLAALHDVTIRSMKKEEYLWPFSIPAHVPDEKDIPIAKLEKKEDVLYREYLAETYGKKKQLISGIHINLELNPALIQALYEKANTKESLTAFRNQLYVKMSRNFLRYYWLLSYLFGASPIADQQFFDEEQPALKHPVRSIRNSHYGYVNSEEVAVSFDSLEQYVEDIAAMVEKGYLSEEREFYSPIRFRGTTTNQELLEEGISYIELRNLDLNPYDEFGLNEKTIRFIHLFCLYLIWIDEIAEAEERALGKKMNNATALEKPEATSQYLEEGLSLLDGMKEMILQTSHNQQDLQLIASAEETFYHPEKTMAARIIKDIQNNGGYASFGLQLAQQYKKRATEKPYALRGFTNMEMSTQLLLFDALQKGVAVEILDEQEQFLKLTYNGKEEIVKNANMTSKDTYVAPLIMENKTVTKKILAEKGYHVPSGEEYISARTAKEAYWQYQHKAIVVKPKSTNYGIGISIFKQGPALEDYEAAIDFAFKEDNAVLVEEFIEGTEYRLFVINKEVPAVLLRIPANVKGNGKDTIETLVHDKNADPLRGLDHRAPLEKIQLGEIEQLMLKEQGYTTASIPGKDEIVYLRENSNISTGGDSIDQTDEMDESYKKIAVGIAEAVGAEVSGVDLIIPDLRKPSTKEQPGYTVIEANFNPAMHMHAYVTKGKGRRLTLNVLSMLFPELDI</sequence>
<keyword evidence="6" id="KW-0479">Metal-binding</keyword>
<feature type="domain" description="ATP-grasp" evidence="14">
    <location>
        <begin position="494"/>
        <end position="752"/>
    </location>
</feature>
<dbReference type="GO" id="GO:0046872">
    <property type="term" value="F:metal ion binding"/>
    <property type="evidence" value="ECO:0007669"/>
    <property type="project" value="UniProtKB-KW"/>
</dbReference>
<dbReference type="PANTHER" id="PTHR38761:SF1">
    <property type="entry name" value="GLUTAMATE--CYSTEINE LIGASE"/>
    <property type="match status" value="1"/>
</dbReference>
<keyword evidence="9" id="KW-0460">Magnesium</keyword>
<comment type="pathway">
    <text evidence="13">Sulfur metabolism; glutathione biosynthesis; glutathione from L-cysteine and L-glutamate: step 2/2.</text>
</comment>
<dbReference type="EMBL" id="FOQE01000035">
    <property type="protein sequence ID" value="SFH84989.1"/>
    <property type="molecule type" value="Genomic_DNA"/>
</dbReference>
<evidence type="ECO:0000256" key="8">
    <source>
        <dbReference type="ARBA" id="ARBA00022840"/>
    </source>
</evidence>
<keyword evidence="16" id="KW-1185">Reference proteome</keyword>
<evidence type="ECO:0000256" key="2">
    <source>
        <dbReference type="ARBA" id="ARBA00001946"/>
    </source>
</evidence>
<evidence type="ECO:0000256" key="1">
    <source>
        <dbReference type="ARBA" id="ARBA00001936"/>
    </source>
</evidence>
<dbReference type="InterPro" id="IPR006334">
    <property type="entry name" value="Glut_cys_ligase"/>
</dbReference>
<evidence type="ECO:0000313" key="15">
    <source>
        <dbReference type="EMBL" id="SFH84989.1"/>
    </source>
</evidence>
<dbReference type="EC" id="6.3.2.2" evidence="13"/>
<dbReference type="UniPathway" id="UPA00142">
    <property type="reaction ID" value="UER00209"/>
</dbReference>
<evidence type="ECO:0000256" key="7">
    <source>
        <dbReference type="ARBA" id="ARBA00022741"/>
    </source>
</evidence>
<dbReference type="PROSITE" id="PS50975">
    <property type="entry name" value="ATP_GRASP"/>
    <property type="match status" value="1"/>
</dbReference>
<dbReference type="InterPro" id="IPR006335">
    <property type="entry name" value="Glut_biosynth"/>
</dbReference>
<comment type="catalytic activity">
    <reaction evidence="13">
        <text>gamma-L-glutamyl-L-cysteine + glycine + ATP = glutathione + ADP + phosphate + H(+)</text>
        <dbReference type="Rhea" id="RHEA:13557"/>
        <dbReference type="ChEBI" id="CHEBI:15378"/>
        <dbReference type="ChEBI" id="CHEBI:30616"/>
        <dbReference type="ChEBI" id="CHEBI:43474"/>
        <dbReference type="ChEBI" id="CHEBI:57305"/>
        <dbReference type="ChEBI" id="CHEBI:57925"/>
        <dbReference type="ChEBI" id="CHEBI:58173"/>
        <dbReference type="ChEBI" id="CHEBI:456216"/>
        <dbReference type="EC" id="6.3.2.3"/>
    </reaction>
</comment>
<keyword evidence="4 13" id="KW-0436">Ligase</keyword>
<keyword evidence="7 13" id="KW-0547">Nucleotide-binding</keyword>
<evidence type="ECO:0000256" key="5">
    <source>
        <dbReference type="ARBA" id="ARBA00022684"/>
    </source>
</evidence>
<keyword evidence="11 13" id="KW-0511">Multifunctional enzyme</keyword>
<dbReference type="Pfam" id="PF04262">
    <property type="entry name" value="Glu_cys_ligase"/>
    <property type="match status" value="2"/>
</dbReference>
<dbReference type="NCBIfam" id="TIGR01435">
    <property type="entry name" value="glu_cys_lig_rel"/>
    <property type="match status" value="1"/>
</dbReference>
<dbReference type="GO" id="GO:0004357">
    <property type="term" value="F:glutamate-cysteine ligase activity"/>
    <property type="evidence" value="ECO:0007669"/>
    <property type="project" value="UniProtKB-UniRule"/>
</dbReference>
<gene>
    <name evidence="13" type="primary">gshAB</name>
    <name evidence="13" type="synonym">gshF</name>
    <name evidence="15" type="ORF">SAMN04489868_1356</name>
</gene>
<dbReference type="Proteomes" id="UP000198668">
    <property type="component" value="Unassembled WGS sequence"/>
</dbReference>
<feature type="region of interest" description="Glutamate--cysteine ligase" evidence="13">
    <location>
        <begin position="1"/>
        <end position="337"/>
    </location>
</feature>
<comment type="cofactor">
    <cofactor evidence="1">
        <name>Mn(2+)</name>
        <dbReference type="ChEBI" id="CHEBI:29035"/>
    </cofactor>
</comment>
<organism evidence="15 16">
    <name type="scientific">Pisciglobus halotolerans</name>
    <dbReference type="NCBI Taxonomy" id="745365"/>
    <lineage>
        <taxon>Bacteria</taxon>
        <taxon>Bacillati</taxon>
        <taxon>Bacillota</taxon>
        <taxon>Bacilli</taxon>
        <taxon>Lactobacillales</taxon>
        <taxon>Carnobacteriaceae</taxon>
    </lineage>
</organism>
<comment type="pathway">
    <text evidence="3 13">Sulfur metabolism; glutathione biosynthesis; glutathione from L-cysteine and L-glutamate: step 1/2.</text>
</comment>
<protein>
    <recommendedName>
        <fullName evidence="13">Glutathione biosynthesis bifunctional protein GshAB</fullName>
    </recommendedName>
    <alternativeName>
        <fullName evidence="13">Gamma-GCS-GS</fullName>
        <shortName evidence="13">GCS-GS</shortName>
    </alternativeName>
    <domain>
        <recommendedName>
            <fullName evidence="13">Glutamate--cysteine ligase</fullName>
            <ecNumber evidence="13">6.3.2.2</ecNumber>
        </recommendedName>
        <alternativeName>
            <fullName evidence="13">Gamma-ECS</fullName>
            <shortName evidence="13">GCS</shortName>
        </alternativeName>
        <alternativeName>
            <fullName evidence="13">Gamma-glutamylcysteine synthetase</fullName>
        </alternativeName>
    </domain>
    <domain>
        <recommendedName>
            <fullName evidence="13">Glutathione synthetase</fullName>
            <ecNumber evidence="13">6.3.2.3</ecNumber>
        </recommendedName>
        <alternativeName>
            <fullName evidence="13">GSH synthetase</fullName>
            <shortName evidence="13">GS</shortName>
            <shortName evidence="13">GSH-S</shortName>
            <shortName evidence="13">GSHase</shortName>
        </alternativeName>
        <alternativeName>
            <fullName evidence="13">Glutathione synthase</fullName>
        </alternativeName>
    </domain>
</protein>
<dbReference type="InterPro" id="IPR014746">
    <property type="entry name" value="Gln_synth/guanido_kin_cat_dom"/>
</dbReference>
<evidence type="ECO:0000256" key="6">
    <source>
        <dbReference type="ARBA" id="ARBA00022723"/>
    </source>
</evidence>
<dbReference type="InterPro" id="IPR011761">
    <property type="entry name" value="ATP-grasp"/>
</dbReference>
<evidence type="ECO:0000256" key="12">
    <source>
        <dbReference type="ARBA" id="ARBA00048819"/>
    </source>
</evidence>
<dbReference type="InterPro" id="IPR003806">
    <property type="entry name" value="ATP-grasp_PylC-type"/>
</dbReference>
<dbReference type="InterPro" id="IPR007370">
    <property type="entry name" value="Glu_cys_ligase"/>
</dbReference>
<keyword evidence="8 13" id="KW-0067">ATP-binding</keyword>
<dbReference type="HAMAP" id="MF_00782">
    <property type="entry name" value="Glut_biosynth"/>
    <property type="match status" value="1"/>
</dbReference>
<dbReference type="GO" id="GO:0005829">
    <property type="term" value="C:cytosol"/>
    <property type="evidence" value="ECO:0007669"/>
    <property type="project" value="TreeGrafter"/>
</dbReference>
<dbReference type="OrthoDB" id="9803907at2"/>
<dbReference type="GO" id="GO:0005524">
    <property type="term" value="F:ATP binding"/>
    <property type="evidence" value="ECO:0007669"/>
    <property type="project" value="UniProtKB-UniRule"/>
</dbReference>
<proteinExistence type="inferred from homology"/>
<dbReference type="SUPFAM" id="SSF56059">
    <property type="entry name" value="Glutathione synthetase ATP-binding domain-like"/>
    <property type="match status" value="1"/>
</dbReference>
<evidence type="ECO:0000313" key="16">
    <source>
        <dbReference type="Proteomes" id="UP000198668"/>
    </source>
</evidence>
<evidence type="ECO:0000256" key="11">
    <source>
        <dbReference type="ARBA" id="ARBA00023268"/>
    </source>
</evidence>